<organism evidence="4 5">
    <name type="scientific">Serratia rubidaea</name>
    <name type="common">Serratia marinorubra</name>
    <dbReference type="NCBI Taxonomy" id="61652"/>
    <lineage>
        <taxon>Bacteria</taxon>
        <taxon>Pseudomonadati</taxon>
        <taxon>Pseudomonadota</taxon>
        <taxon>Gammaproteobacteria</taxon>
        <taxon>Enterobacterales</taxon>
        <taxon>Yersiniaceae</taxon>
        <taxon>Serratia</taxon>
    </lineage>
</organism>
<dbReference type="EC" id="2.7.1.2" evidence="4"/>
<accession>A0A4V6JHT9</accession>
<dbReference type="InterPro" id="IPR043129">
    <property type="entry name" value="ATPase_NBD"/>
</dbReference>
<protein>
    <submittedName>
        <fullName evidence="4">Glucokinase</fullName>
        <ecNumber evidence="4">2.7.1.2</ecNumber>
    </submittedName>
</protein>
<evidence type="ECO:0000256" key="2">
    <source>
        <dbReference type="ARBA" id="ARBA00022777"/>
    </source>
</evidence>
<dbReference type="InterPro" id="IPR003836">
    <property type="entry name" value="Glucokinase"/>
</dbReference>
<dbReference type="EMBL" id="LR590463">
    <property type="protein sequence ID" value="VTP65423.1"/>
    <property type="molecule type" value="Genomic_DNA"/>
</dbReference>
<dbReference type="Gene3D" id="3.30.420.40">
    <property type="match status" value="1"/>
</dbReference>
<dbReference type="PANTHER" id="PTHR47690">
    <property type="entry name" value="GLUCOKINASE"/>
    <property type="match status" value="1"/>
</dbReference>
<keyword evidence="1 4" id="KW-0808">Transferase</keyword>
<dbReference type="GO" id="GO:0004340">
    <property type="term" value="F:glucokinase activity"/>
    <property type="evidence" value="ECO:0007669"/>
    <property type="project" value="UniProtKB-EC"/>
</dbReference>
<dbReference type="SUPFAM" id="SSF53067">
    <property type="entry name" value="Actin-like ATPase domain"/>
    <property type="match status" value="1"/>
</dbReference>
<dbReference type="FunFam" id="3.30.420.40:FF:000045">
    <property type="entry name" value="Glucokinase"/>
    <property type="match status" value="1"/>
</dbReference>
<dbReference type="GO" id="GO:0005536">
    <property type="term" value="F:D-glucose binding"/>
    <property type="evidence" value="ECO:0007669"/>
    <property type="project" value="InterPro"/>
</dbReference>
<dbReference type="Pfam" id="PF02685">
    <property type="entry name" value="Glucokinase"/>
    <property type="match status" value="1"/>
</dbReference>
<dbReference type="PANTHER" id="PTHR47690:SF1">
    <property type="entry name" value="GLUCOKINASE"/>
    <property type="match status" value="1"/>
</dbReference>
<comment type="similarity">
    <text evidence="3">Belongs to the bacterial glucokinase family.</text>
</comment>
<dbReference type="InterPro" id="IPR050201">
    <property type="entry name" value="Bacterial_glucokinase"/>
</dbReference>
<gene>
    <name evidence="4" type="primary">glk_2</name>
    <name evidence="4" type="ORF">NCTC12971_04067</name>
</gene>
<dbReference type="GO" id="GO:0005524">
    <property type="term" value="F:ATP binding"/>
    <property type="evidence" value="ECO:0007669"/>
    <property type="project" value="InterPro"/>
</dbReference>
<dbReference type="GO" id="GO:0006096">
    <property type="term" value="P:glycolytic process"/>
    <property type="evidence" value="ECO:0007669"/>
    <property type="project" value="InterPro"/>
</dbReference>
<name>A0A4V6JHT9_SERRU</name>
<evidence type="ECO:0000313" key="4">
    <source>
        <dbReference type="EMBL" id="VTP65423.1"/>
    </source>
</evidence>
<evidence type="ECO:0000313" key="5">
    <source>
        <dbReference type="Proteomes" id="UP000307968"/>
    </source>
</evidence>
<proteinExistence type="inferred from homology"/>
<dbReference type="GO" id="GO:0005829">
    <property type="term" value="C:cytosol"/>
    <property type="evidence" value="ECO:0007669"/>
    <property type="project" value="TreeGrafter"/>
</dbReference>
<reference evidence="4 5" key="1">
    <citation type="submission" date="2019-05" db="EMBL/GenBank/DDBJ databases">
        <authorList>
            <consortium name="Pathogen Informatics"/>
        </authorList>
    </citation>
    <scope>NUCLEOTIDE SEQUENCE [LARGE SCALE GENOMIC DNA]</scope>
    <source>
        <strain evidence="4 5">NCTC12971</strain>
    </source>
</reference>
<evidence type="ECO:0000256" key="1">
    <source>
        <dbReference type="ARBA" id="ARBA00022679"/>
    </source>
</evidence>
<sequence length="109" mass="12027">MTYALVGDVGGTNARLALCSKETGEISRAKTYSGLEFDSLEAAIRQYLQEHQLEVQDACIAIACPVTEDWVAMTNHTWAFSIKQMKANLGLAHLEVINDFTAVSMRSRC</sequence>
<dbReference type="Proteomes" id="UP000307968">
    <property type="component" value="Chromosome"/>
</dbReference>
<dbReference type="AlphaFoldDB" id="A0A4V6JHT9"/>
<evidence type="ECO:0000256" key="3">
    <source>
        <dbReference type="RuleBase" id="RU004046"/>
    </source>
</evidence>
<keyword evidence="2 4" id="KW-0418">Kinase</keyword>